<feature type="domain" description="TonB-dependent receptor-like beta-barrel" evidence="11">
    <location>
        <begin position="434"/>
        <end position="986"/>
    </location>
</feature>
<dbReference type="InterPro" id="IPR037066">
    <property type="entry name" value="Plug_dom_sf"/>
</dbReference>
<protein>
    <submittedName>
        <fullName evidence="13">SusC/RagA family TonB-linked outer membrane protein</fullName>
    </submittedName>
</protein>
<evidence type="ECO:0000259" key="12">
    <source>
        <dbReference type="Pfam" id="PF07715"/>
    </source>
</evidence>
<dbReference type="InterPro" id="IPR039426">
    <property type="entry name" value="TonB-dep_rcpt-like"/>
</dbReference>
<dbReference type="InterPro" id="IPR000531">
    <property type="entry name" value="Beta-barrel_TonB"/>
</dbReference>
<comment type="similarity">
    <text evidence="8 9">Belongs to the TonB-dependent receptor family.</text>
</comment>
<evidence type="ECO:0000256" key="8">
    <source>
        <dbReference type="PROSITE-ProRule" id="PRU01360"/>
    </source>
</evidence>
<evidence type="ECO:0000256" key="10">
    <source>
        <dbReference type="SAM" id="SignalP"/>
    </source>
</evidence>
<comment type="subcellular location">
    <subcellularLocation>
        <location evidence="1 8">Cell outer membrane</location>
        <topology evidence="1 8">Multi-pass membrane protein</topology>
    </subcellularLocation>
</comment>
<keyword evidence="7 8" id="KW-0998">Cell outer membrane</keyword>
<dbReference type="Pfam" id="PF00593">
    <property type="entry name" value="TonB_dep_Rec_b-barrel"/>
    <property type="match status" value="1"/>
</dbReference>
<dbReference type="Gene3D" id="2.170.130.10">
    <property type="entry name" value="TonB-dependent receptor, plug domain"/>
    <property type="match status" value="1"/>
</dbReference>
<comment type="caution">
    <text evidence="13">The sequence shown here is derived from an EMBL/GenBank/DDBJ whole genome shotgun (WGS) entry which is preliminary data.</text>
</comment>
<dbReference type="SUPFAM" id="SSF56935">
    <property type="entry name" value="Porins"/>
    <property type="match status" value="1"/>
</dbReference>
<evidence type="ECO:0000256" key="7">
    <source>
        <dbReference type="ARBA" id="ARBA00023237"/>
    </source>
</evidence>
<dbReference type="NCBIfam" id="TIGR04056">
    <property type="entry name" value="OMP_RagA_SusC"/>
    <property type="match status" value="1"/>
</dbReference>
<proteinExistence type="inferred from homology"/>
<keyword evidence="3 8" id="KW-1134">Transmembrane beta strand</keyword>
<dbReference type="Pfam" id="PF13715">
    <property type="entry name" value="CarbopepD_reg_2"/>
    <property type="match status" value="1"/>
</dbReference>
<evidence type="ECO:0000259" key="11">
    <source>
        <dbReference type="Pfam" id="PF00593"/>
    </source>
</evidence>
<keyword evidence="2 8" id="KW-0813">Transport</keyword>
<dbReference type="PROSITE" id="PS52016">
    <property type="entry name" value="TONB_DEPENDENT_REC_3"/>
    <property type="match status" value="1"/>
</dbReference>
<keyword evidence="6 8" id="KW-0472">Membrane</keyword>
<dbReference type="AlphaFoldDB" id="A0A243WIB4"/>
<keyword evidence="4 8" id="KW-0812">Transmembrane</keyword>
<dbReference type="EMBL" id="MTSE01000002">
    <property type="protein sequence ID" value="OUJ75559.1"/>
    <property type="molecule type" value="Genomic_DNA"/>
</dbReference>
<dbReference type="InterPro" id="IPR023997">
    <property type="entry name" value="TonB-dep_OMP_SusC/RagA_CS"/>
</dbReference>
<evidence type="ECO:0000313" key="14">
    <source>
        <dbReference type="Proteomes" id="UP000194873"/>
    </source>
</evidence>
<dbReference type="Pfam" id="PF07715">
    <property type="entry name" value="Plug"/>
    <property type="match status" value="1"/>
</dbReference>
<evidence type="ECO:0000256" key="1">
    <source>
        <dbReference type="ARBA" id="ARBA00004571"/>
    </source>
</evidence>
<dbReference type="Proteomes" id="UP000194873">
    <property type="component" value="Unassembled WGS sequence"/>
</dbReference>
<reference evidence="13 14" key="1">
    <citation type="submission" date="2017-01" db="EMBL/GenBank/DDBJ databases">
        <title>A new Hymenobacter.</title>
        <authorList>
            <person name="Liang Y."/>
            <person name="Feng F."/>
        </authorList>
    </citation>
    <scope>NUCLEOTIDE SEQUENCE [LARGE SCALE GENOMIC DNA]</scope>
    <source>
        <strain evidence="13">MIMBbqt21</strain>
    </source>
</reference>
<evidence type="ECO:0000256" key="4">
    <source>
        <dbReference type="ARBA" id="ARBA00022692"/>
    </source>
</evidence>
<name>A0A243WIB4_9BACT</name>
<dbReference type="InterPro" id="IPR008969">
    <property type="entry name" value="CarboxyPept-like_regulatory"/>
</dbReference>
<dbReference type="Gene3D" id="2.60.40.1120">
    <property type="entry name" value="Carboxypeptidase-like, regulatory domain"/>
    <property type="match status" value="1"/>
</dbReference>
<evidence type="ECO:0000313" key="13">
    <source>
        <dbReference type="EMBL" id="OUJ75559.1"/>
    </source>
</evidence>
<evidence type="ECO:0000256" key="2">
    <source>
        <dbReference type="ARBA" id="ARBA00022448"/>
    </source>
</evidence>
<dbReference type="InterPro" id="IPR036942">
    <property type="entry name" value="Beta-barrel_TonB_sf"/>
</dbReference>
<dbReference type="GO" id="GO:0009279">
    <property type="term" value="C:cell outer membrane"/>
    <property type="evidence" value="ECO:0007669"/>
    <property type="project" value="UniProtKB-SubCell"/>
</dbReference>
<dbReference type="OrthoDB" id="9768177at2"/>
<keyword evidence="14" id="KW-1185">Reference proteome</keyword>
<feature type="chain" id="PRO_5013349175" evidence="10">
    <location>
        <begin position="22"/>
        <end position="1041"/>
    </location>
</feature>
<evidence type="ECO:0000256" key="5">
    <source>
        <dbReference type="ARBA" id="ARBA00023077"/>
    </source>
</evidence>
<feature type="domain" description="TonB-dependent receptor plug" evidence="12">
    <location>
        <begin position="114"/>
        <end position="232"/>
    </location>
</feature>
<keyword evidence="10" id="KW-0732">Signal</keyword>
<dbReference type="Gene3D" id="2.40.170.20">
    <property type="entry name" value="TonB-dependent receptor, beta-barrel domain"/>
    <property type="match status" value="1"/>
</dbReference>
<gene>
    <name evidence="13" type="ORF">BXP70_06000</name>
</gene>
<feature type="signal peptide" evidence="10">
    <location>
        <begin position="1"/>
        <end position="21"/>
    </location>
</feature>
<dbReference type="SUPFAM" id="SSF49464">
    <property type="entry name" value="Carboxypeptidase regulatory domain-like"/>
    <property type="match status" value="1"/>
</dbReference>
<dbReference type="InterPro" id="IPR023996">
    <property type="entry name" value="TonB-dep_OMP_SusC/RagA"/>
</dbReference>
<organism evidence="13 14">
    <name type="scientific">Hymenobacter crusticola</name>
    <dbReference type="NCBI Taxonomy" id="1770526"/>
    <lineage>
        <taxon>Bacteria</taxon>
        <taxon>Pseudomonadati</taxon>
        <taxon>Bacteroidota</taxon>
        <taxon>Cytophagia</taxon>
        <taxon>Cytophagales</taxon>
        <taxon>Hymenobacteraceae</taxon>
        <taxon>Hymenobacter</taxon>
    </lineage>
</organism>
<sequence length="1041" mass="112720">MKQKPLLILIWCLLLATVAWAQNRTITGKVSGPEGTGLPGVTILERGTTNGTSSNADGDYSLAVKPGATLVISSIGFESQTVAIGSSSTLNVTLKSNATELNEAVVVGYGTQSKADLTGSVTQLSGREVQNAPVPSFEQAIQGKAAGVFIETSSGKVGQGIKVRVRGTSSVSGGTQPLYVVDGIPIISDDQSGTSAPTNPIADLNPNDIESISVLKDASASAIYGSRASNGVVLITTRRGKAGATRFSLGFQTGTSKPTNKRDFLNAQQYVELFREAAAYTQAHAQTTAEQSQIATTEARLQRYSAGNTAYQTGAINADWQDEAFQRAPFSQYDLNASGGNDKTKFYISGLYSKQNGILIGNKFEKIAARLNLDHKATDKLTLGVNLGLTRTVNNRISNDNAFSTPMQIVSLAPITPIIDPRTNRPSGALDTLTGLPNTNYPTYYNPYLNYIGSTYTTTSYRVLGNVYAQYDLFKGLSFRSELGMDLLNQDEYQYQGRVTARNSGFANNGTAFNRHVTNGRYTTNNFFTYRSTFASDHTVEAVLGMSYEERRINANSLSAQQFASDAYKQIVSAAAITAGSSTSTGSSLLSYFGRVNYAYASRYLLSLSARVDGSSRFGINERYGFFPAVSVGWVVTEEEFLKNQTVLSFLKPRISIGSTGNQDFSDFASLGLYAGDAGYVGTPGQRPFQLANPNLKWETTTQTDVGLEAGFLDGRISIEVDLYRKLTKDLALNVNVPGTSGFTTQFRNVGNLENEGVEFGLNTRNLVGDFTWSTNFNLSANRNKITNLQGQVIEGGFLNRAVEGQPIGVFYGREYAGVNPDNGDALYYLNRVDENGNTYIDHSAGTTNNYDAANRVVLGNPNPKWTGGITNTFTFKGLDLGFTFQGVFGNKIYDGGGKFFSGSASNGYDNQTIDQLNRWRKPGDITNVPEARLNRANGTGESSRYLYDGAYVRLKTLTFGYTLPSSLMKYARMQSVRVFFNAVNLLTFTKYKGWDPEVNADYLSSTNNGTTTSSANISQGNSFYTAPQARTMTFGINVGF</sequence>
<evidence type="ECO:0000256" key="6">
    <source>
        <dbReference type="ARBA" id="ARBA00023136"/>
    </source>
</evidence>
<dbReference type="NCBIfam" id="TIGR04057">
    <property type="entry name" value="SusC_RagA_signa"/>
    <property type="match status" value="1"/>
</dbReference>
<dbReference type="FunFam" id="2.170.130.10:FF:000008">
    <property type="entry name" value="SusC/RagA family TonB-linked outer membrane protein"/>
    <property type="match status" value="1"/>
</dbReference>
<dbReference type="RefSeq" id="WP_086593101.1">
    <property type="nucleotide sequence ID" value="NZ_MTSE01000002.1"/>
</dbReference>
<evidence type="ECO:0000256" key="9">
    <source>
        <dbReference type="RuleBase" id="RU003357"/>
    </source>
</evidence>
<dbReference type="InterPro" id="IPR012910">
    <property type="entry name" value="Plug_dom"/>
</dbReference>
<keyword evidence="5 9" id="KW-0798">TonB box</keyword>
<accession>A0A243WIB4</accession>
<evidence type="ECO:0000256" key="3">
    <source>
        <dbReference type="ARBA" id="ARBA00022452"/>
    </source>
</evidence>